<protein>
    <recommendedName>
        <fullName evidence="3">Excreted virulence factor EspC, type VII ESX diderm</fullName>
    </recommendedName>
</protein>
<sequence>MPDGFKAKPDELMTHAGTVLELGDRLNRAGSTGAGVDLGIETYGIIGQAFSGGVRDQIAETAGALNELGEGLTDFSEGIKEAGGAYERFEKEVQELLELFKED</sequence>
<accession>A0ABS4PQB0</accession>
<dbReference type="RefSeq" id="WP_209664920.1">
    <property type="nucleotide sequence ID" value="NZ_JAGGMS010000001.1"/>
</dbReference>
<dbReference type="Proteomes" id="UP000741013">
    <property type="component" value="Unassembled WGS sequence"/>
</dbReference>
<comment type="caution">
    <text evidence="1">The sequence shown here is derived from an EMBL/GenBank/DDBJ whole genome shotgun (WGS) entry which is preliminary data.</text>
</comment>
<evidence type="ECO:0000313" key="2">
    <source>
        <dbReference type="Proteomes" id="UP000741013"/>
    </source>
</evidence>
<dbReference type="InterPro" id="IPR022536">
    <property type="entry name" value="EspC"/>
</dbReference>
<proteinExistence type="predicted"/>
<evidence type="ECO:0000313" key="1">
    <source>
        <dbReference type="EMBL" id="MBP2181513.1"/>
    </source>
</evidence>
<reference evidence="1 2" key="1">
    <citation type="submission" date="2021-03" db="EMBL/GenBank/DDBJ databases">
        <title>Sequencing the genomes of 1000 actinobacteria strains.</title>
        <authorList>
            <person name="Klenk H.-P."/>
        </authorList>
    </citation>
    <scope>NUCLEOTIDE SEQUENCE [LARGE SCALE GENOMIC DNA]</scope>
    <source>
        <strain evidence="1 2">DSM 45510</strain>
    </source>
</reference>
<organism evidence="1 2">
    <name type="scientific">Amycolatopsis magusensis</name>
    <dbReference type="NCBI Taxonomy" id="882444"/>
    <lineage>
        <taxon>Bacteria</taxon>
        <taxon>Bacillati</taxon>
        <taxon>Actinomycetota</taxon>
        <taxon>Actinomycetes</taxon>
        <taxon>Pseudonocardiales</taxon>
        <taxon>Pseudonocardiaceae</taxon>
        <taxon>Amycolatopsis</taxon>
    </lineage>
</organism>
<keyword evidence="2" id="KW-1185">Reference proteome</keyword>
<dbReference type="Pfam" id="PF10824">
    <property type="entry name" value="T7SS_ESX_EspC"/>
    <property type="match status" value="1"/>
</dbReference>
<evidence type="ECO:0008006" key="3">
    <source>
        <dbReference type="Google" id="ProtNLM"/>
    </source>
</evidence>
<name>A0ABS4PQB0_9PSEU</name>
<dbReference type="EMBL" id="JAGGMS010000001">
    <property type="protein sequence ID" value="MBP2181513.1"/>
    <property type="molecule type" value="Genomic_DNA"/>
</dbReference>
<gene>
    <name evidence="1" type="ORF">JOM49_003039</name>
</gene>